<proteinExistence type="predicted"/>
<dbReference type="EMBL" id="CBIT010000239">
    <property type="protein sequence ID" value="CDE34457.1"/>
    <property type="molecule type" value="Genomic_DNA"/>
</dbReference>
<evidence type="ECO:0000313" key="2">
    <source>
        <dbReference type="Proteomes" id="UP000018072"/>
    </source>
</evidence>
<organism evidence="1 2">
    <name type="scientific">Leyella stercorea CAG:629</name>
    <dbReference type="NCBI Taxonomy" id="1263103"/>
    <lineage>
        <taxon>Bacteria</taxon>
        <taxon>Pseudomonadati</taxon>
        <taxon>Bacteroidota</taxon>
        <taxon>Bacteroidia</taxon>
        <taxon>Bacteroidales</taxon>
        <taxon>Prevotellaceae</taxon>
        <taxon>Leyella</taxon>
    </lineage>
</organism>
<protein>
    <submittedName>
        <fullName evidence="1">Uncharacterized protein</fullName>
    </submittedName>
</protein>
<comment type="caution">
    <text evidence="1">The sequence shown here is derived from an EMBL/GenBank/DDBJ whole genome shotgun (WGS) entry which is preliminary data.</text>
</comment>
<dbReference type="AlphaFoldDB" id="R7H8D2"/>
<dbReference type="Proteomes" id="UP000018072">
    <property type="component" value="Unassembled WGS sequence"/>
</dbReference>
<accession>R7H8D2</accession>
<gene>
    <name evidence="1" type="ORF">BN741_00042</name>
</gene>
<evidence type="ECO:0000313" key="1">
    <source>
        <dbReference type="EMBL" id="CDE34457.1"/>
    </source>
</evidence>
<reference evidence="1" key="1">
    <citation type="submission" date="2012-11" db="EMBL/GenBank/DDBJ databases">
        <title>Dependencies among metagenomic species, viruses, plasmids and units of genetic variation.</title>
        <authorList>
            <person name="Nielsen H.B."/>
            <person name="Almeida M."/>
            <person name="Juncker A.S."/>
            <person name="Rasmussen S."/>
            <person name="Li J."/>
            <person name="Sunagawa S."/>
            <person name="Plichta D."/>
            <person name="Gautier L."/>
            <person name="Le Chatelier E."/>
            <person name="Peletier E."/>
            <person name="Bonde I."/>
            <person name="Nielsen T."/>
            <person name="Manichanh C."/>
            <person name="Arumugam M."/>
            <person name="Batto J."/>
            <person name="Santos M.B.Q.D."/>
            <person name="Blom N."/>
            <person name="Borruel N."/>
            <person name="Burgdorf K.S."/>
            <person name="Boumezbeur F."/>
            <person name="Casellas F."/>
            <person name="Dore J."/>
            <person name="Guarner F."/>
            <person name="Hansen T."/>
            <person name="Hildebrand F."/>
            <person name="Kaas R.S."/>
            <person name="Kennedy S."/>
            <person name="Kristiansen K."/>
            <person name="Kultima J.R."/>
            <person name="Leonard P."/>
            <person name="Levenez F."/>
            <person name="Lund O."/>
            <person name="Moumen B."/>
            <person name="Le Paslier D."/>
            <person name="Pons N."/>
            <person name="Pedersen O."/>
            <person name="Prifti E."/>
            <person name="Qin J."/>
            <person name="Raes J."/>
            <person name="Tap J."/>
            <person name="Tims S."/>
            <person name="Ussery D.W."/>
            <person name="Yamada T."/>
            <person name="MetaHit consortium"/>
            <person name="Renault P."/>
            <person name="Sicheritz-Ponten T."/>
            <person name="Bork P."/>
            <person name="Wang J."/>
            <person name="Brunak S."/>
            <person name="Ehrlich S.D."/>
        </authorList>
    </citation>
    <scope>NUCLEOTIDE SEQUENCE [LARGE SCALE GENOMIC DNA]</scope>
</reference>
<name>R7H8D2_9BACT</name>
<sequence length="43" mass="5056">MDMFNAIYIGLTNLHIRYTHDNDPRLMLDSTQSNIASGRWLFI</sequence>